<reference evidence="3 4" key="1">
    <citation type="journal article" date="2015" name="Appl. Environ. Microbiol.">
        <title>Aerobic and Anaerobic Thiosulfate Oxidation by a Cold-Adapted, Subglacial Chemoautotroph.</title>
        <authorList>
            <person name="Harrold Z.R."/>
            <person name="Skidmore M.L."/>
            <person name="Hamilton T.L."/>
            <person name="Desch L."/>
            <person name="Amada K."/>
            <person name="van Gelder W."/>
            <person name="Glover K."/>
            <person name="Roden E.E."/>
            <person name="Boyd E.S."/>
        </authorList>
    </citation>
    <scope>NUCLEOTIDE SEQUENCE [LARGE SCALE GENOMIC DNA]</scope>
    <source>
        <strain evidence="3 4">RG</strain>
    </source>
</reference>
<dbReference type="PANTHER" id="PTHR42733">
    <property type="entry name" value="DJ-1 PROTEIN"/>
    <property type="match status" value="1"/>
</dbReference>
<dbReference type="InterPro" id="IPR029062">
    <property type="entry name" value="Class_I_gatase-like"/>
</dbReference>
<evidence type="ECO:0000256" key="1">
    <source>
        <dbReference type="ARBA" id="ARBA00008542"/>
    </source>
</evidence>
<dbReference type="EMBL" id="LDUG01000039">
    <property type="protein sequence ID" value="KVW93737.1"/>
    <property type="molecule type" value="Genomic_DNA"/>
</dbReference>
<dbReference type="CDD" id="cd03134">
    <property type="entry name" value="GATase1_PfpI_like"/>
    <property type="match status" value="1"/>
</dbReference>
<dbReference type="Proteomes" id="UP000064243">
    <property type="component" value="Unassembled WGS sequence"/>
</dbReference>
<dbReference type="PATRIC" id="fig|36861.3.peg.2518"/>
<dbReference type="RefSeq" id="WP_059757806.1">
    <property type="nucleotide sequence ID" value="NZ_LDUG01000039.1"/>
</dbReference>
<dbReference type="SUPFAM" id="SSF52317">
    <property type="entry name" value="Class I glutamine amidotransferase-like"/>
    <property type="match status" value="1"/>
</dbReference>
<dbReference type="Gene3D" id="3.40.50.880">
    <property type="match status" value="1"/>
</dbReference>
<dbReference type="OrthoDB" id="9792284at2"/>
<proteinExistence type="inferred from homology"/>
<comment type="similarity">
    <text evidence="1">Belongs to the peptidase C56 family.</text>
</comment>
<dbReference type="InterPro" id="IPR006286">
    <property type="entry name" value="C56_PfpI-like"/>
</dbReference>
<dbReference type="PROSITE" id="PS51276">
    <property type="entry name" value="PEPTIDASE_C56_PFPI"/>
    <property type="match status" value="1"/>
</dbReference>
<accession>A0A125BBX7</accession>
<evidence type="ECO:0000259" key="2">
    <source>
        <dbReference type="Pfam" id="PF01965"/>
    </source>
</evidence>
<organism evidence="3 4">
    <name type="scientific">Thiobacillus denitrificans</name>
    <dbReference type="NCBI Taxonomy" id="36861"/>
    <lineage>
        <taxon>Bacteria</taxon>
        <taxon>Pseudomonadati</taxon>
        <taxon>Pseudomonadota</taxon>
        <taxon>Betaproteobacteria</taxon>
        <taxon>Nitrosomonadales</taxon>
        <taxon>Thiobacillaceae</taxon>
        <taxon>Thiobacillus</taxon>
    </lineage>
</organism>
<dbReference type="NCBIfam" id="TIGR01382">
    <property type="entry name" value="PfpI"/>
    <property type="match status" value="1"/>
</dbReference>
<dbReference type="InterPro" id="IPR002818">
    <property type="entry name" value="DJ-1/PfpI"/>
</dbReference>
<comment type="caution">
    <text evidence="3">The sequence shown here is derived from an EMBL/GenBank/DDBJ whole genome shotgun (WGS) entry which is preliminary data.</text>
</comment>
<gene>
    <name evidence="3" type="ORF">ABW22_13625</name>
</gene>
<dbReference type="AlphaFoldDB" id="A0A125BBX7"/>
<keyword evidence="4" id="KW-1185">Reference proteome</keyword>
<feature type="domain" description="DJ-1/PfpI" evidence="2">
    <location>
        <begin position="1"/>
        <end position="163"/>
    </location>
</feature>
<evidence type="ECO:0000313" key="3">
    <source>
        <dbReference type="EMBL" id="KVW93737.1"/>
    </source>
</evidence>
<dbReference type="PANTHER" id="PTHR42733:SF2">
    <property type="entry name" value="DJ-1_THIJ_PFPI FAMILY PROTEIN"/>
    <property type="match status" value="1"/>
</dbReference>
<name>A0A125BBX7_THIDE</name>
<evidence type="ECO:0000313" key="4">
    <source>
        <dbReference type="Proteomes" id="UP000064243"/>
    </source>
</evidence>
<protein>
    <submittedName>
        <fullName evidence="3">Peptidase</fullName>
    </submittedName>
</protein>
<dbReference type="Pfam" id="PF01965">
    <property type="entry name" value="DJ-1_PfpI"/>
    <property type="match status" value="1"/>
</dbReference>
<sequence length="170" mass="18333">MKALIISADHFEDSELLFPFYRLQEAGLAVDVASISRGKIHGKHGYEVVADMALRDVDPKAYDLLVLPGGKAPATLRKEAAAIAIAQDFMRSNKPVAAICHGPQILISAGVIVGRRATCAPSVAEELKQAGALYEDQEVVVDGKLVTSRQPADLPAFMREMLRLLANPSR</sequence>